<protein>
    <submittedName>
        <fullName evidence="3">Uncharacterized protein</fullName>
    </submittedName>
</protein>
<keyword evidence="4" id="KW-1185">Reference proteome</keyword>
<dbReference type="OrthoDB" id="5119909at2"/>
<proteinExistence type="predicted"/>
<keyword evidence="2" id="KW-0472">Membrane</keyword>
<keyword evidence="2" id="KW-0812">Transmembrane</keyword>
<feature type="transmembrane region" description="Helical" evidence="2">
    <location>
        <begin position="28"/>
        <end position="53"/>
    </location>
</feature>
<feature type="transmembrane region" description="Helical" evidence="2">
    <location>
        <begin position="65"/>
        <end position="86"/>
    </location>
</feature>
<evidence type="ECO:0000256" key="1">
    <source>
        <dbReference type="SAM" id="MobiDB-lite"/>
    </source>
</evidence>
<feature type="region of interest" description="Disordered" evidence="1">
    <location>
        <begin position="1"/>
        <end position="21"/>
    </location>
</feature>
<keyword evidence="2" id="KW-1133">Transmembrane helix</keyword>
<dbReference type="RefSeq" id="WP_134504660.1">
    <property type="nucleotide sequence ID" value="NZ_SOEY01000034.1"/>
</dbReference>
<organism evidence="3 4">
    <name type="scientific">Cryobacterium glaciale</name>
    <dbReference type="NCBI Taxonomy" id="1259145"/>
    <lineage>
        <taxon>Bacteria</taxon>
        <taxon>Bacillati</taxon>
        <taxon>Actinomycetota</taxon>
        <taxon>Actinomycetes</taxon>
        <taxon>Micrococcales</taxon>
        <taxon>Microbacteriaceae</taxon>
        <taxon>Cryobacterium</taxon>
    </lineage>
</organism>
<evidence type="ECO:0000313" key="3">
    <source>
        <dbReference type="EMBL" id="TFB68191.1"/>
    </source>
</evidence>
<gene>
    <name evidence="3" type="ORF">E3O06_16985</name>
</gene>
<evidence type="ECO:0000313" key="4">
    <source>
        <dbReference type="Proteomes" id="UP000298173"/>
    </source>
</evidence>
<dbReference type="Proteomes" id="UP000298173">
    <property type="component" value="Unassembled WGS sequence"/>
</dbReference>
<dbReference type="AlphaFoldDB" id="A0A4R8UNC5"/>
<accession>A0A4R8UNC5</accession>
<dbReference type="EMBL" id="SOEY01000034">
    <property type="protein sequence ID" value="TFB68191.1"/>
    <property type="molecule type" value="Genomic_DNA"/>
</dbReference>
<name>A0A4R8UNC5_9MICO</name>
<sequence length="124" mass="12638">MTDQAHRNSIDGQPTKTKKAGSSTVGSVLVTSVLLVLSVALAWVLGIAGIFLAVTNCSAADCTGLTIGSGIATFGPAAVVLISIVISIVRLVQRRRAFWVPIIGMVVAVLMTVLGGAVAFMSIG</sequence>
<reference evidence="3 4" key="1">
    <citation type="submission" date="2019-03" db="EMBL/GenBank/DDBJ databases">
        <title>Genomics of glacier-inhabiting Cryobacterium strains.</title>
        <authorList>
            <person name="Liu Q."/>
            <person name="Xin Y.-H."/>
        </authorList>
    </citation>
    <scope>NUCLEOTIDE SEQUENCE [LARGE SCALE GENOMIC DNA]</scope>
    <source>
        <strain evidence="3 4">HLT2-23</strain>
    </source>
</reference>
<evidence type="ECO:0000256" key="2">
    <source>
        <dbReference type="SAM" id="Phobius"/>
    </source>
</evidence>
<feature type="transmembrane region" description="Helical" evidence="2">
    <location>
        <begin position="98"/>
        <end position="123"/>
    </location>
</feature>
<comment type="caution">
    <text evidence="3">The sequence shown here is derived from an EMBL/GenBank/DDBJ whole genome shotgun (WGS) entry which is preliminary data.</text>
</comment>